<dbReference type="Gene3D" id="1.10.287.70">
    <property type="match status" value="1"/>
</dbReference>
<dbReference type="EMBL" id="VJMH01000883">
    <property type="protein sequence ID" value="KAF0713989.1"/>
    <property type="molecule type" value="Genomic_DNA"/>
</dbReference>
<evidence type="ECO:0000313" key="11">
    <source>
        <dbReference type="Proteomes" id="UP000332933"/>
    </source>
</evidence>
<dbReference type="OrthoDB" id="168118at2759"/>
<evidence type="ECO:0000256" key="2">
    <source>
        <dbReference type="ARBA" id="ARBA00022448"/>
    </source>
</evidence>
<dbReference type="GO" id="GO:0001508">
    <property type="term" value="P:action potential"/>
    <property type="evidence" value="ECO:0007669"/>
    <property type="project" value="TreeGrafter"/>
</dbReference>
<accession>A0A485KB19</accession>
<evidence type="ECO:0000256" key="4">
    <source>
        <dbReference type="ARBA" id="ARBA00022989"/>
    </source>
</evidence>
<reference evidence="10 11" key="1">
    <citation type="submission" date="2019-03" db="EMBL/GenBank/DDBJ databases">
        <authorList>
            <person name="Gaulin E."/>
            <person name="Dumas B."/>
        </authorList>
    </citation>
    <scope>NUCLEOTIDE SEQUENCE [LARGE SCALE GENOMIC DNA]</scope>
    <source>
        <strain evidence="10">CBS 568.67</strain>
    </source>
</reference>
<evidence type="ECO:0000256" key="5">
    <source>
        <dbReference type="ARBA" id="ARBA00023065"/>
    </source>
</evidence>
<dbReference type="EMBL" id="CAADRA010000883">
    <property type="protein sequence ID" value="VFT81244.1"/>
    <property type="molecule type" value="Genomic_DNA"/>
</dbReference>
<name>A0A485KB19_9STRA</name>
<dbReference type="GO" id="GO:0008076">
    <property type="term" value="C:voltage-gated potassium channel complex"/>
    <property type="evidence" value="ECO:0007669"/>
    <property type="project" value="InterPro"/>
</dbReference>
<dbReference type="GO" id="GO:0005249">
    <property type="term" value="F:voltage-gated potassium channel activity"/>
    <property type="evidence" value="ECO:0007669"/>
    <property type="project" value="InterPro"/>
</dbReference>
<reference evidence="9" key="2">
    <citation type="submission" date="2019-06" db="EMBL/GenBank/DDBJ databases">
        <title>Genomics analysis of Aphanomyces spp. identifies a new class of oomycete effector associated with host adaptation.</title>
        <authorList>
            <person name="Gaulin E."/>
        </authorList>
    </citation>
    <scope>NUCLEOTIDE SEQUENCE</scope>
    <source>
        <strain evidence="9">CBS 578.67</strain>
    </source>
</reference>
<evidence type="ECO:0000259" key="8">
    <source>
        <dbReference type="Pfam" id="PF07885"/>
    </source>
</evidence>
<comment type="subcellular location">
    <subcellularLocation>
        <location evidence="1">Membrane</location>
        <topology evidence="1">Multi-pass membrane protein</topology>
    </subcellularLocation>
</comment>
<keyword evidence="6" id="KW-0472">Membrane</keyword>
<sequence length="252" mass="28347">MTRDIAAPYPPGKRIQIQADKLTLLTNMWRSTWLSVETLTTVGYGHMKPRTPLGRLVDILTMVFGWCYTAIPLSLVGGQFYTCYEQYLNESMERNEDDGDGVSKDTVPLAVLSLADFDLLKKCSVLTLLVDEMMRNMYKINILSPTPAALVVTPQELGIPVEEIRANSYSRKFISTADASFFVVRRGSSPQINPVVRKGSLVPTRDERMKRFKALRHIILAESNQLTSIVLQLTRVLEKVMSEPTTIVEESS</sequence>
<gene>
    <name evidence="10" type="primary">Aste57867_4113</name>
    <name evidence="9" type="ORF">As57867_004102</name>
    <name evidence="10" type="ORF">ASTE57867_4113</name>
</gene>
<dbReference type="Pfam" id="PF07885">
    <property type="entry name" value="Ion_trans_2"/>
    <property type="match status" value="1"/>
</dbReference>
<dbReference type="SUPFAM" id="SSF81324">
    <property type="entry name" value="Voltage-gated potassium channels"/>
    <property type="match status" value="1"/>
</dbReference>
<evidence type="ECO:0000256" key="1">
    <source>
        <dbReference type="ARBA" id="ARBA00004141"/>
    </source>
</evidence>
<evidence type="ECO:0000256" key="7">
    <source>
        <dbReference type="ARBA" id="ARBA00023303"/>
    </source>
</evidence>
<keyword evidence="2" id="KW-0813">Transport</keyword>
<evidence type="ECO:0000256" key="6">
    <source>
        <dbReference type="ARBA" id="ARBA00023136"/>
    </source>
</evidence>
<evidence type="ECO:0000313" key="10">
    <source>
        <dbReference type="EMBL" id="VFT81244.1"/>
    </source>
</evidence>
<keyword evidence="5" id="KW-0406">Ion transport</keyword>
<evidence type="ECO:0000256" key="3">
    <source>
        <dbReference type="ARBA" id="ARBA00022692"/>
    </source>
</evidence>
<keyword evidence="11" id="KW-1185">Reference proteome</keyword>
<dbReference type="InterPro" id="IPR028325">
    <property type="entry name" value="VG_K_chnl"/>
</dbReference>
<protein>
    <submittedName>
        <fullName evidence="10">Aste57867_4113 protein</fullName>
    </submittedName>
</protein>
<dbReference type="InterPro" id="IPR013099">
    <property type="entry name" value="K_chnl_dom"/>
</dbReference>
<keyword evidence="3" id="KW-0812">Transmembrane</keyword>
<proteinExistence type="predicted"/>
<dbReference type="AlphaFoldDB" id="A0A485KB19"/>
<keyword evidence="7" id="KW-0407">Ion channel</keyword>
<keyword evidence="4" id="KW-1133">Transmembrane helix</keyword>
<evidence type="ECO:0000313" key="9">
    <source>
        <dbReference type="EMBL" id="KAF0713989.1"/>
    </source>
</evidence>
<dbReference type="Proteomes" id="UP000332933">
    <property type="component" value="Unassembled WGS sequence"/>
</dbReference>
<dbReference type="PANTHER" id="PTHR11537">
    <property type="entry name" value="VOLTAGE-GATED POTASSIUM CHANNEL"/>
    <property type="match status" value="1"/>
</dbReference>
<organism evidence="10 11">
    <name type="scientific">Aphanomyces stellatus</name>
    <dbReference type="NCBI Taxonomy" id="120398"/>
    <lineage>
        <taxon>Eukaryota</taxon>
        <taxon>Sar</taxon>
        <taxon>Stramenopiles</taxon>
        <taxon>Oomycota</taxon>
        <taxon>Saprolegniomycetes</taxon>
        <taxon>Saprolegniales</taxon>
        <taxon>Verrucalvaceae</taxon>
        <taxon>Aphanomyces</taxon>
    </lineage>
</organism>
<feature type="domain" description="Potassium channel" evidence="8">
    <location>
        <begin position="27"/>
        <end position="77"/>
    </location>
</feature>
<dbReference type="PANTHER" id="PTHR11537:SF254">
    <property type="entry name" value="POTASSIUM VOLTAGE-GATED CHANNEL PROTEIN SHAB"/>
    <property type="match status" value="1"/>
</dbReference>